<feature type="transmembrane region" description="Helical" evidence="1">
    <location>
        <begin position="176"/>
        <end position="201"/>
    </location>
</feature>
<feature type="transmembrane region" description="Helical" evidence="1">
    <location>
        <begin position="269"/>
        <end position="287"/>
    </location>
</feature>
<dbReference type="AlphaFoldDB" id="A0A0S8G3L9"/>
<keyword evidence="1" id="KW-1133">Transmembrane helix</keyword>
<feature type="transmembrane region" description="Helical" evidence="1">
    <location>
        <begin position="118"/>
        <end position="139"/>
    </location>
</feature>
<feature type="transmembrane region" description="Helical" evidence="1">
    <location>
        <begin position="325"/>
        <end position="343"/>
    </location>
</feature>
<feature type="transmembrane region" description="Helical" evidence="1">
    <location>
        <begin position="213"/>
        <end position="236"/>
    </location>
</feature>
<sequence>MRSIKRHWPLIVAAIVLWSTIAVLLLSSVTQNHRHLVYALDDPYIHMAIAKNFSQHGVWGATKYEFGSLSSSPLWTLILSSVYFLFGVDEVSPLVLNLVFATLLLTLSYILLRRSGLTPSALFLVLLLMLFATPLPAITFCGQEHILHALLALLFVHLSAKTLSTERPGSCGFITLLILAPLVTMVRYEGLFLLFVVSVLFVMRRRVFHSLSLGAIGVLPLCAYGILSVLNGSYFLPNPVLLKGNLPDVSGLEETIKNLAHFVYQAVRAPHMLVLLSVVLILFLHSYKRQRQIWSYPTIMNTIFIVTTVLHMQFAGIGWFYRYEAYLLALGFFVIVRVGSDYLPAKRSVAFDGILWPSHAAAALLVLLLVSPLAERAVVSLIRVPRATTNIYQQQYQMGLFLRDYYEGEAVAVNDIGAVNFVADIRCLDLWGLASIEVARLRLRNGYTQEMMRELVREKGVKIAILYDSWYGEYGGVPSEWVRVGQWQIPNSVLVDSLVSFYAVDRLERDELVENLRSCSSQLPKEIVQSGEYTR</sequence>
<evidence type="ECO:0000313" key="3">
    <source>
        <dbReference type="Proteomes" id="UP000051717"/>
    </source>
</evidence>
<gene>
    <name evidence="2" type="ORF">AMJ82_11165</name>
</gene>
<feature type="transmembrane region" description="Helical" evidence="1">
    <location>
        <begin position="299"/>
        <end position="319"/>
    </location>
</feature>
<evidence type="ECO:0000256" key="1">
    <source>
        <dbReference type="SAM" id="Phobius"/>
    </source>
</evidence>
<dbReference type="Proteomes" id="UP000051717">
    <property type="component" value="Unassembled WGS sequence"/>
</dbReference>
<reference evidence="2 3" key="1">
    <citation type="journal article" date="2015" name="Microbiome">
        <title>Genomic resolution of linkages in carbon, nitrogen, and sulfur cycling among widespread estuary sediment bacteria.</title>
        <authorList>
            <person name="Baker B.J."/>
            <person name="Lazar C.S."/>
            <person name="Teske A.P."/>
            <person name="Dick G.J."/>
        </authorList>
    </citation>
    <scope>NUCLEOTIDE SEQUENCE [LARGE SCALE GENOMIC DNA]</scope>
    <source>
        <strain evidence="2">SM23_40</strain>
    </source>
</reference>
<evidence type="ECO:0000313" key="2">
    <source>
        <dbReference type="EMBL" id="KPK67153.1"/>
    </source>
</evidence>
<keyword evidence="1" id="KW-0812">Transmembrane</keyword>
<name>A0A0S8G3L9_UNCT6</name>
<accession>A0A0S8G3L9</accession>
<organism evidence="2 3">
    <name type="scientific">candidate division TA06 bacterium SM23_40</name>
    <dbReference type="NCBI Taxonomy" id="1703774"/>
    <lineage>
        <taxon>Bacteria</taxon>
        <taxon>Bacteria division TA06</taxon>
    </lineage>
</organism>
<feature type="transmembrane region" description="Helical" evidence="1">
    <location>
        <begin position="355"/>
        <end position="374"/>
    </location>
</feature>
<comment type="caution">
    <text evidence="2">The sequence shown here is derived from an EMBL/GenBank/DDBJ whole genome shotgun (WGS) entry which is preliminary data.</text>
</comment>
<keyword evidence="1" id="KW-0472">Membrane</keyword>
<protein>
    <recommendedName>
        <fullName evidence="4">Glycosyltransferase RgtA/B/C/D-like domain-containing protein</fullName>
    </recommendedName>
</protein>
<feature type="transmembrane region" description="Helical" evidence="1">
    <location>
        <begin position="93"/>
        <end position="112"/>
    </location>
</feature>
<feature type="transmembrane region" description="Helical" evidence="1">
    <location>
        <begin position="7"/>
        <end position="26"/>
    </location>
</feature>
<proteinExistence type="predicted"/>
<dbReference type="EMBL" id="LJUI01000144">
    <property type="protein sequence ID" value="KPK67153.1"/>
    <property type="molecule type" value="Genomic_DNA"/>
</dbReference>
<evidence type="ECO:0008006" key="4">
    <source>
        <dbReference type="Google" id="ProtNLM"/>
    </source>
</evidence>